<sequence>MKKSSGYMTRALAHRDPRFARILGNLGYEGRDMRAASEPEDTPDEMAALRAEYEAVIGKRPFYGWDAETLRAKISEHEAED</sequence>
<dbReference type="STRING" id="1250539.Ga0080574_TMP2796"/>
<proteinExistence type="predicted"/>
<protein>
    <submittedName>
        <fullName evidence="1">Uncharacterized protein</fullName>
    </submittedName>
</protein>
<keyword evidence="2" id="KW-1185">Reference proteome</keyword>
<dbReference type="KEGG" id="paby:Ga0080574_TMP2796"/>
<dbReference type="OrthoDB" id="7875791at2"/>
<reference evidence="1 2" key="1">
    <citation type="submission" date="2016-04" db="EMBL/GenBank/DDBJ databases">
        <title>Deep-sea bacteria in the southern Pacific.</title>
        <authorList>
            <person name="Tang K."/>
        </authorList>
    </citation>
    <scope>NUCLEOTIDE SEQUENCE [LARGE SCALE GENOMIC DNA]</scope>
    <source>
        <strain evidence="1 2">JLT2014</strain>
    </source>
</reference>
<dbReference type="EMBL" id="CP015093">
    <property type="protein sequence ID" value="APZ53130.1"/>
    <property type="molecule type" value="Genomic_DNA"/>
</dbReference>
<name>A0A1P8UUR9_9RHOB</name>
<dbReference type="Proteomes" id="UP000187059">
    <property type="component" value="Chromosome"/>
</dbReference>
<gene>
    <name evidence="1" type="ORF">Ga0080574_TMP2796</name>
</gene>
<accession>A0A1P8UUR9</accession>
<evidence type="ECO:0000313" key="1">
    <source>
        <dbReference type="EMBL" id="APZ53130.1"/>
    </source>
</evidence>
<evidence type="ECO:0000313" key="2">
    <source>
        <dbReference type="Proteomes" id="UP000187059"/>
    </source>
</evidence>
<dbReference type="AlphaFoldDB" id="A0A1P8UUR9"/>
<dbReference type="RefSeq" id="WP_076700443.1">
    <property type="nucleotide sequence ID" value="NZ_CP015093.1"/>
</dbReference>
<organism evidence="1 2">
    <name type="scientific">Salipiger abyssi</name>
    <dbReference type="NCBI Taxonomy" id="1250539"/>
    <lineage>
        <taxon>Bacteria</taxon>
        <taxon>Pseudomonadati</taxon>
        <taxon>Pseudomonadota</taxon>
        <taxon>Alphaproteobacteria</taxon>
        <taxon>Rhodobacterales</taxon>
        <taxon>Roseobacteraceae</taxon>
        <taxon>Salipiger</taxon>
    </lineage>
</organism>